<dbReference type="Proteomes" id="UP000664132">
    <property type="component" value="Unassembled WGS sequence"/>
</dbReference>
<feature type="region of interest" description="Disordered" evidence="1">
    <location>
        <begin position="181"/>
        <end position="201"/>
    </location>
</feature>
<protein>
    <submittedName>
        <fullName evidence="2">Uncharacterized protein</fullName>
    </submittedName>
</protein>
<organism evidence="2 3">
    <name type="scientific">Cadophora malorum</name>
    <dbReference type="NCBI Taxonomy" id="108018"/>
    <lineage>
        <taxon>Eukaryota</taxon>
        <taxon>Fungi</taxon>
        <taxon>Dikarya</taxon>
        <taxon>Ascomycota</taxon>
        <taxon>Pezizomycotina</taxon>
        <taxon>Leotiomycetes</taxon>
        <taxon>Helotiales</taxon>
        <taxon>Ploettnerulaceae</taxon>
        <taxon>Cadophora</taxon>
    </lineage>
</organism>
<reference evidence="2" key="1">
    <citation type="submission" date="2021-02" db="EMBL/GenBank/DDBJ databases">
        <title>Genome sequence Cadophora malorum strain M34.</title>
        <authorList>
            <person name="Stefanovic E."/>
            <person name="Vu D."/>
            <person name="Scully C."/>
            <person name="Dijksterhuis J."/>
            <person name="Roader J."/>
            <person name="Houbraken J."/>
        </authorList>
    </citation>
    <scope>NUCLEOTIDE SEQUENCE</scope>
    <source>
        <strain evidence="2">M34</strain>
    </source>
</reference>
<name>A0A8H7TEU7_9HELO</name>
<evidence type="ECO:0000313" key="2">
    <source>
        <dbReference type="EMBL" id="KAG4418494.1"/>
    </source>
</evidence>
<feature type="compositionally biased region" description="Polar residues" evidence="1">
    <location>
        <begin position="181"/>
        <end position="194"/>
    </location>
</feature>
<accession>A0A8H7TEU7</accession>
<sequence length="556" mass="61129">MFTAFGNIGTLPPSTDTAPRVIPPPTPVRFPQCSPKSDEKVLRTRGDISLVNFLQTIHRATDIKLSHLEAVGVHVISDVPPRDLLPDASYLPPIEEWNVIAPEDLLEANEATRQPLSNGHLSPGVQTYRERQKELLTDNTAAFRTIRRIPAPTGETAARLGNAYEFFKNLEFFSGYWPDTSIPSNPEPSETGNSGEAAEPQKNAVPNHLKTHVPSGNGAQLPPDYRQNLLSAFIKLVAYDFGCNVSYPRTEPRLHLTPSPAPPPTPTPPPSYFNSSVTFVYRTPIERSAARAGIVEGPVATLSARASTVFSNPCDELLDLAREVVGVLLTAQHRSREGKTEKRFGDAKWWTTTPRWGGGPGGPIGREGDKAEEVAIALASSVPEKVTTTAEEAPGVKMASEVKRQIGGLNGPSPPKRSRKGGKESAMMAVYENYRKMNPPSATWDRKARYSAIGKVPGKGYDDIFLMSALNHHVSIVRARVSEKLLSVLDGGMEDEWERLEIRRTKWYDLYLKEERVEAMGCVWGVIAWLMRKVETPEAQTAIGADVPEVEKMVLS</sequence>
<dbReference type="EMBL" id="JAFJYH010000127">
    <property type="protein sequence ID" value="KAG4418494.1"/>
    <property type="molecule type" value="Genomic_DNA"/>
</dbReference>
<proteinExistence type="predicted"/>
<gene>
    <name evidence="2" type="ORF">IFR04_008388</name>
</gene>
<feature type="region of interest" description="Disordered" evidence="1">
    <location>
        <begin position="405"/>
        <end position="424"/>
    </location>
</feature>
<evidence type="ECO:0000256" key="1">
    <source>
        <dbReference type="SAM" id="MobiDB-lite"/>
    </source>
</evidence>
<comment type="caution">
    <text evidence="2">The sequence shown here is derived from an EMBL/GenBank/DDBJ whole genome shotgun (WGS) entry which is preliminary data.</text>
</comment>
<dbReference type="OrthoDB" id="5407653at2759"/>
<dbReference type="AlphaFoldDB" id="A0A8H7TEU7"/>
<evidence type="ECO:0000313" key="3">
    <source>
        <dbReference type="Proteomes" id="UP000664132"/>
    </source>
</evidence>
<keyword evidence="3" id="KW-1185">Reference proteome</keyword>
<feature type="region of interest" description="Disordered" evidence="1">
    <location>
        <begin position="1"/>
        <end position="25"/>
    </location>
</feature>